<dbReference type="EMBL" id="LBXZ01000001">
    <property type="protein sequence ID" value="KKR41107.1"/>
    <property type="molecule type" value="Genomic_DNA"/>
</dbReference>
<proteinExistence type="predicted"/>
<comment type="caution">
    <text evidence="1">The sequence shown here is derived from an EMBL/GenBank/DDBJ whole genome shotgun (WGS) entry which is preliminary data.</text>
</comment>
<name>A0A0G0TTB0_9BACT</name>
<dbReference type="AlphaFoldDB" id="A0A0G0TTB0"/>
<evidence type="ECO:0000313" key="1">
    <source>
        <dbReference type="EMBL" id="KKR41107.1"/>
    </source>
</evidence>
<organism evidence="1 2">
    <name type="scientific">Candidatus Yanofskybacteria bacterium GW2011_GWE2_40_11</name>
    <dbReference type="NCBI Taxonomy" id="1619033"/>
    <lineage>
        <taxon>Bacteria</taxon>
        <taxon>Candidatus Yanofskyibacteriota</taxon>
    </lineage>
</organism>
<accession>A0A0G0TTB0</accession>
<dbReference type="Proteomes" id="UP000034072">
    <property type="component" value="Unassembled WGS sequence"/>
</dbReference>
<reference evidence="1 2" key="1">
    <citation type="journal article" date="2015" name="Nature">
        <title>rRNA introns, odd ribosomes, and small enigmatic genomes across a large radiation of phyla.</title>
        <authorList>
            <person name="Brown C.T."/>
            <person name="Hug L.A."/>
            <person name="Thomas B.C."/>
            <person name="Sharon I."/>
            <person name="Castelle C.J."/>
            <person name="Singh A."/>
            <person name="Wilkins M.J."/>
            <person name="Williams K.H."/>
            <person name="Banfield J.F."/>
        </authorList>
    </citation>
    <scope>NUCLEOTIDE SEQUENCE [LARGE SCALE GENOMIC DNA]</scope>
</reference>
<sequence>MNIADVRNKLKTVGNMEVIFEPSQAFEKNLISKAKLKDILEKSVVSLRGWSFPHIPNQDLEHTKRPYIFESGLEFFTDWDKFIEMFRLYQSGQFLARFALYEDTIGKLNNKELKPGEYLDFISTIYKFTEIVLFIKNLLENTNIDKGKLTIKVNGTKDRKLQTIFSSNIIPFWQEYVCKIDSIVVSNKIDREILFDHLSVSRSFIKEAFEYFNCFDISEQVIKAHQENLINRRI</sequence>
<protein>
    <submittedName>
        <fullName evidence="1">Uncharacterized protein</fullName>
    </submittedName>
</protein>
<gene>
    <name evidence="1" type="ORF">UT75_C0001G0011</name>
</gene>
<evidence type="ECO:0000313" key="2">
    <source>
        <dbReference type="Proteomes" id="UP000034072"/>
    </source>
</evidence>